<sequence length="155" mass="17057">MDSQQRRMYTTRELEAAKVLATFHLAGVEFVGDVAIVYCPVKSQVQQPVNAAKPGPPAENPALGTNHQPQPVTRPSLLSSTPFLNTNPTSVLSGTSHGTSAISQAQIPYRYSCYQCDYVSQRVGCIVNHMTKKHSMEKALVDRVRIRASAVQMLW</sequence>
<dbReference type="GeneID" id="30004216"/>
<dbReference type="Proteomes" id="UP000078343">
    <property type="component" value="Unassembled WGS sequence"/>
</dbReference>
<evidence type="ECO:0000313" key="2">
    <source>
        <dbReference type="EMBL" id="OAP64074.1"/>
    </source>
</evidence>
<keyword evidence="3" id="KW-1185">Reference proteome</keyword>
<name>A0A178ZWD7_9EURO</name>
<feature type="region of interest" description="Disordered" evidence="1">
    <location>
        <begin position="48"/>
        <end position="80"/>
    </location>
</feature>
<protein>
    <submittedName>
        <fullName evidence="2">Uncharacterized protein</fullName>
    </submittedName>
</protein>
<feature type="compositionally biased region" description="Polar residues" evidence="1">
    <location>
        <begin position="63"/>
        <end position="80"/>
    </location>
</feature>
<gene>
    <name evidence="2" type="ORF">AYL99_00046</name>
</gene>
<accession>A0A178ZWD7</accession>
<comment type="caution">
    <text evidence="2">The sequence shown here is derived from an EMBL/GenBank/DDBJ whole genome shotgun (WGS) entry which is preliminary data.</text>
</comment>
<dbReference type="OrthoDB" id="4161134at2759"/>
<dbReference type="RefSeq" id="XP_018697441.1">
    <property type="nucleotide sequence ID" value="XM_018831562.1"/>
</dbReference>
<organism evidence="2 3">
    <name type="scientific">Fonsecaea erecta</name>
    <dbReference type="NCBI Taxonomy" id="1367422"/>
    <lineage>
        <taxon>Eukaryota</taxon>
        <taxon>Fungi</taxon>
        <taxon>Dikarya</taxon>
        <taxon>Ascomycota</taxon>
        <taxon>Pezizomycotina</taxon>
        <taxon>Eurotiomycetes</taxon>
        <taxon>Chaetothyriomycetidae</taxon>
        <taxon>Chaetothyriales</taxon>
        <taxon>Herpotrichiellaceae</taxon>
        <taxon>Fonsecaea</taxon>
    </lineage>
</organism>
<dbReference type="EMBL" id="LVYI01000001">
    <property type="protein sequence ID" value="OAP64074.1"/>
    <property type="molecule type" value="Genomic_DNA"/>
</dbReference>
<evidence type="ECO:0000256" key="1">
    <source>
        <dbReference type="SAM" id="MobiDB-lite"/>
    </source>
</evidence>
<reference evidence="2 3" key="1">
    <citation type="submission" date="2016-04" db="EMBL/GenBank/DDBJ databases">
        <title>Draft genome of Fonsecaea erecta CBS 125763.</title>
        <authorList>
            <person name="Weiss V.A."/>
            <person name="Vicente V.A."/>
            <person name="Raittz R.T."/>
            <person name="Moreno L.F."/>
            <person name="De Souza E.M."/>
            <person name="Pedrosa F.O."/>
            <person name="Steffens M.B."/>
            <person name="Faoro H."/>
            <person name="Tadra-Sfeir M.Z."/>
            <person name="Najafzadeh M.J."/>
            <person name="Felipe M.S."/>
            <person name="Teixeira M."/>
            <person name="Sun J."/>
            <person name="Xi L."/>
            <person name="Gomes R."/>
            <person name="De Azevedo C.M."/>
            <person name="Salgado C.G."/>
            <person name="Da Silva M.B."/>
            <person name="Nascimento M.F."/>
            <person name="Queiroz-Telles F."/>
            <person name="Attili D.S."/>
            <person name="Gorbushina A."/>
        </authorList>
    </citation>
    <scope>NUCLEOTIDE SEQUENCE [LARGE SCALE GENOMIC DNA]</scope>
    <source>
        <strain evidence="2 3">CBS 125763</strain>
    </source>
</reference>
<evidence type="ECO:0000313" key="3">
    <source>
        <dbReference type="Proteomes" id="UP000078343"/>
    </source>
</evidence>
<proteinExistence type="predicted"/>
<dbReference type="AlphaFoldDB" id="A0A178ZWD7"/>